<dbReference type="SUPFAM" id="SSF52540">
    <property type="entry name" value="P-loop containing nucleoside triphosphate hydrolases"/>
    <property type="match status" value="1"/>
</dbReference>
<dbReference type="InterPro" id="IPR005225">
    <property type="entry name" value="Small_GTP-bd"/>
</dbReference>
<dbReference type="InterPro" id="IPR050227">
    <property type="entry name" value="Rab"/>
</dbReference>
<name>A0ABR1BCQ3_POLSC</name>
<keyword evidence="2" id="KW-0342">GTP-binding</keyword>
<proteinExistence type="predicted"/>
<dbReference type="SMART" id="SM00174">
    <property type="entry name" value="RHO"/>
    <property type="match status" value="1"/>
</dbReference>
<evidence type="ECO:0000313" key="4">
    <source>
        <dbReference type="Proteomes" id="UP001359485"/>
    </source>
</evidence>
<protein>
    <recommendedName>
        <fullName evidence="5">Ras-related protein Rab-34</fullName>
    </recommendedName>
</protein>
<organism evidence="3 4">
    <name type="scientific">Polyplax serrata</name>
    <name type="common">Common mouse louse</name>
    <dbReference type="NCBI Taxonomy" id="468196"/>
    <lineage>
        <taxon>Eukaryota</taxon>
        <taxon>Metazoa</taxon>
        <taxon>Ecdysozoa</taxon>
        <taxon>Arthropoda</taxon>
        <taxon>Hexapoda</taxon>
        <taxon>Insecta</taxon>
        <taxon>Pterygota</taxon>
        <taxon>Neoptera</taxon>
        <taxon>Paraneoptera</taxon>
        <taxon>Psocodea</taxon>
        <taxon>Troctomorpha</taxon>
        <taxon>Phthiraptera</taxon>
        <taxon>Anoplura</taxon>
        <taxon>Polyplacidae</taxon>
        <taxon>Polyplax</taxon>
    </lineage>
</organism>
<dbReference type="InterPro" id="IPR027417">
    <property type="entry name" value="P-loop_NTPase"/>
</dbReference>
<dbReference type="SMART" id="SM00175">
    <property type="entry name" value="RAB"/>
    <property type="match status" value="1"/>
</dbReference>
<dbReference type="SMART" id="SM00176">
    <property type="entry name" value="RAN"/>
    <property type="match status" value="1"/>
</dbReference>
<dbReference type="PROSITE" id="PS51419">
    <property type="entry name" value="RAB"/>
    <property type="match status" value="1"/>
</dbReference>
<evidence type="ECO:0000256" key="1">
    <source>
        <dbReference type="ARBA" id="ARBA00022741"/>
    </source>
</evidence>
<evidence type="ECO:0008006" key="5">
    <source>
        <dbReference type="Google" id="ProtNLM"/>
    </source>
</evidence>
<dbReference type="PANTHER" id="PTHR47977">
    <property type="entry name" value="RAS-RELATED PROTEIN RAB"/>
    <property type="match status" value="1"/>
</dbReference>
<dbReference type="Gene3D" id="3.40.50.300">
    <property type="entry name" value="P-loop containing nucleotide triphosphate hydrolases"/>
    <property type="match status" value="1"/>
</dbReference>
<dbReference type="EMBL" id="JAWJWF010000002">
    <property type="protein sequence ID" value="KAK6638144.1"/>
    <property type="molecule type" value="Genomic_DNA"/>
</dbReference>
<keyword evidence="1" id="KW-0547">Nucleotide-binding</keyword>
<dbReference type="PRINTS" id="PR00449">
    <property type="entry name" value="RASTRNSFRMNG"/>
</dbReference>
<dbReference type="NCBIfam" id="TIGR00231">
    <property type="entry name" value="small_GTP"/>
    <property type="match status" value="1"/>
</dbReference>
<sequence>MTRSSSEVMNCHKILEFPKPFSLDRTPYTQVDFEETVKNACASPVSLVCGLRMCKVIILGDLSVGKTSIVNRFCRQSFDHNYKATIGVDFEIEQFNVLQIPFNVQIWDTAGQERFRCIAAAYFRRAHVVVTVFDLTNIMSLHNSLEWLNEALKENSPPPLKFLVGTKRDLMKNSNYLKVEDYASKMAKIVGAEYWAVSSRTGDGINELFSRVAALSFERIIKAELENPDGHVKLQIGESLLSMPKKAVNSDGKKVCQSGRRKCFST</sequence>
<gene>
    <name evidence="3" type="ORF">RUM44_008572</name>
</gene>
<evidence type="ECO:0000256" key="2">
    <source>
        <dbReference type="ARBA" id="ARBA00023134"/>
    </source>
</evidence>
<dbReference type="InterPro" id="IPR001806">
    <property type="entry name" value="Small_GTPase"/>
</dbReference>
<dbReference type="Proteomes" id="UP001359485">
    <property type="component" value="Unassembled WGS sequence"/>
</dbReference>
<accession>A0ABR1BCQ3</accession>
<keyword evidence="4" id="KW-1185">Reference proteome</keyword>
<evidence type="ECO:0000313" key="3">
    <source>
        <dbReference type="EMBL" id="KAK6638144.1"/>
    </source>
</evidence>
<dbReference type="SMART" id="SM00173">
    <property type="entry name" value="RAS"/>
    <property type="match status" value="1"/>
</dbReference>
<comment type="caution">
    <text evidence="3">The sequence shown here is derived from an EMBL/GenBank/DDBJ whole genome shotgun (WGS) entry which is preliminary data.</text>
</comment>
<reference evidence="3 4" key="1">
    <citation type="submission" date="2023-09" db="EMBL/GenBank/DDBJ databases">
        <title>Genomes of two closely related lineages of the louse Polyplax serrata with different host specificities.</title>
        <authorList>
            <person name="Martinu J."/>
            <person name="Tarabai H."/>
            <person name="Stefka J."/>
            <person name="Hypsa V."/>
        </authorList>
    </citation>
    <scope>NUCLEOTIDE SEQUENCE [LARGE SCALE GENOMIC DNA]</scope>
    <source>
        <strain evidence="3">98ZLc_SE</strain>
    </source>
</reference>
<dbReference type="Pfam" id="PF00071">
    <property type="entry name" value="Ras"/>
    <property type="match status" value="1"/>
</dbReference>